<dbReference type="Proteomes" id="UP000632659">
    <property type="component" value="Unassembled WGS sequence"/>
</dbReference>
<sequence length="135" mass="14836">MSIIDLARQMGKEIQASEEYKALHDAKEANDNDAELQDSIGKFNLKRIELSTAMSAEKKDDAKIADIDRELKAVYQSIMQNPHMAAFNHAKQEMDKMMNEVTTILMLCVNGEDPDTCSAEQSGCSGSCSTCGGCH</sequence>
<dbReference type="RefSeq" id="WP_093988607.1">
    <property type="nucleotide sequence ID" value="NZ_FYDD01000003.1"/>
</dbReference>
<dbReference type="InterPro" id="IPR023378">
    <property type="entry name" value="YheA/YmcA-like_dom_sf"/>
</dbReference>
<dbReference type="SUPFAM" id="SSF158622">
    <property type="entry name" value="YheA/YmcA-like"/>
    <property type="match status" value="1"/>
</dbReference>
<proteinExistence type="predicted"/>
<keyword evidence="2" id="KW-1185">Reference proteome</keyword>
<organism evidence="1 2">
    <name type="scientific">Massiliimalia timonensis</name>
    <dbReference type="NCBI Taxonomy" id="1987501"/>
    <lineage>
        <taxon>Bacteria</taxon>
        <taxon>Bacillati</taxon>
        <taxon>Bacillota</taxon>
        <taxon>Clostridia</taxon>
        <taxon>Eubacteriales</taxon>
        <taxon>Oscillospiraceae</taxon>
        <taxon>Massiliimalia</taxon>
    </lineage>
</organism>
<gene>
    <name evidence="1" type="ORF">H8702_03565</name>
</gene>
<name>A0A8J6P341_9FIRM</name>
<dbReference type="Pfam" id="PF06133">
    <property type="entry name" value="Com_YlbF"/>
    <property type="match status" value="1"/>
</dbReference>
<accession>A0A8J6P341</accession>
<dbReference type="InterPro" id="IPR010368">
    <property type="entry name" value="Com_YlbF"/>
</dbReference>
<dbReference type="Gene3D" id="1.20.1500.10">
    <property type="entry name" value="YheA/YmcA-like"/>
    <property type="match status" value="1"/>
</dbReference>
<dbReference type="EMBL" id="JACRTL010000001">
    <property type="protein sequence ID" value="MBC8610203.1"/>
    <property type="molecule type" value="Genomic_DNA"/>
</dbReference>
<evidence type="ECO:0000313" key="2">
    <source>
        <dbReference type="Proteomes" id="UP000632659"/>
    </source>
</evidence>
<evidence type="ECO:0000313" key="1">
    <source>
        <dbReference type="EMBL" id="MBC8610203.1"/>
    </source>
</evidence>
<comment type="caution">
    <text evidence="1">The sequence shown here is derived from an EMBL/GenBank/DDBJ whole genome shotgun (WGS) entry which is preliminary data.</text>
</comment>
<dbReference type="AlphaFoldDB" id="A0A8J6P341"/>
<dbReference type="OrthoDB" id="1860383at2"/>
<protein>
    <submittedName>
        <fullName evidence="1">YlbF family regulator</fullName>
    </submittedName>
</protein>
<reference evidence="1" key="1">
    <citation type="submission" date="2020-08" db="EMBL/GenBank/DDBJ databases">
        <title>Genome public.</title>
        <authorList>
            <person name="Liu C."/>
            <person name="Sun Q."/>
        </authorList>
    </citation>
    <scope>NUCLEOTIDE SEQUENCE</scope>
    <source>
        <strain evidence="1">NSJ-15</strain>
    </source>
</reference>